<proteinExistence type="inferred from homology"/>
<reference evidence="15" key="2">
    <citation type="submission" date="2011-03" db="EMBL/GenBank/DDBJ databases">
        <title>The complete genome of Hippea maritima DSM 10411.</title>
        <authorList>
            <consortium name="US DOE Joint Genome Institute (JGI-PGF)"/>
            <person name="Lucas S."/>
            <person name="Copeland A."/>
            <person name="Lapidus A."/>
            <person name="Bruce D."/>
            <person name="Goodwin L."/>
            <person name="Pitluck S."/>
            <person name="Peters L."/>
            <person name="Kyrpides N."/>
            <person name="Mavromatis K."/>
            <person name="Pagani I."/>
            <person name="Ivanova N."/>
            <person name="Mikhailova N."/>
            <person name="Lu M."/>
            <person name="Detter J.C."/>
            <person name="Tapia R."/>
            <person name="Han C."/>
            <person name="Land M."/>
            <person name="Hauser L."/>
            <person name="Markowitz V."/>
            <person name="Cheng J.-F."/>
            <person name="Hugenholtz P."/>
            <person name="Woyke T."/>
            <person name="Wu D."/>
            <person name="Spring S."/>
            <person name="Schroeder M."/>
            <person name="Brambilla E."/>
            <person name="Klenk H.-P."/>
            <person name="Eisen J.A."/>
        </authorList>
    </citation>
    <scope>NUCLEOTIDE SEQUENCE [LARGE SCALE GENOMIC DNA]</scope>
    <source>
        <strain evidence="15">ATCC 700847 / DSM 10411 / MH2</strain>
    </source>
</reference>
<keyword evidence="15" id="KW-1185">Reference proteome</keyword>
<dbReference type="Proteomes" id="UP000008139">
    <property type="component" value="Chromosome"/>
</dbReference>
<dbReference type="InterPro" id="IPR036188">
    <property type="entry name" value="FAD/NAD-bd_sf"/>
</dbReference>
<dbReference type="Gene3D" id="3.30.390.30">
    <property type="match status" value="1"/>
</dbReference>
<keyword evidence="2 10" id="KW-0285">Flavoprotein</keyword>
<evidence type="ECO:0000313" key="14">
    <source>
        <dbReference type="EMBL" id="AEA33365.1"/>
    </source>
</evidence>
<keyword evidence="8" id="KW-0547">Nucleotide-binding</keyword>
<organism evidence="14 15">
    <name type="scientific">Hippea maritima (strain ATCC 700847 / DSM 10411 / MH2)</name>
    <dbReference type="NCBI Taxonomy" id="760142"/>
    <lineage>
        <taxon>Bacteria</taxon>
        <taxon>Pseudomonadati</taxon>
        <taxon>Campylobacterota</taxon>
        <taxon>Desulfurellia</taxon>
        <taxon>Desulfurellales</taxon>
        <taxon>Hippeaceae</taxon>
        <taxon>Hippea</taxon>
    </lineage>
</organism>
<comment type="cofactor">
    <cofactor evidence="8">
        <name>FAD</name>
        <dbReference type="ChEBI" id="CHEBI:57692"/>
    </cofactor>
    <text evidence="8">Binds 1 FAD per subunit.</text>
</comment>
<feature type="binding site" evidence="8">
    <location>
        <position position="300"/>
    </location>
    <ligand>
        <name>FAD</name>
        <dbReference type="ChEBI" id="CHEBI:57692"/>
    </ligand>
</feature>
<dbReference type="Gene3D" id="3.50.50.60">
    <property type="entry name" value="FAD/NAD(P)-binding domain"/>
    <property type="match status" value="2"/>
</dbReference>
<evidence type="ECO:0000256" key="5">
    <source>
        <dbReference type="ARBA" id="ARBA00023002"/>
    </source>
</evidence>
<evidence type="ECO:0000313" key="15">
    <source>
        <dbReference type="Proteomes" id="UP000008139"/>
    </source>
</evidence>
<dbReference type="GO" id="GO:0003955">
    <property type="term" value="F:NAD(P)H dehydrogenase (quinone) activity"/>
    <property type="evidence" value="ECO:0007669"/>
    <property type="project" value="TreeGrafter"/>
</dbReference>
<dbReference type="GO" id="GO:0050660">
    <property type="term" value="F:flavin adenine dinucleotide binding"/>
    <property type="evidence" value="ECO:0007669"/>
    <property type="project" value="TreeGrafter"/>
</dbReference>
<keyword evidence="6" id="KW-1015">Disulfide bond</keyword>
<evidence type="ECO:0000256" key="9">
    <source>
        <dbReference type="PIRSR" id="PIRSR000350-4"/>
    </source>
</evidence>
<dbReference type="SUPFAM" id="SSF51905">
    <property type="entry name" value="FAD/NAD(P)-binding domain"/>
    <property type="match status" value="1"/>
</dbReference>
<dbReference type="AlphaFoldDB" id="F2LTP0"/>
<keyword evidence="7 10" id="KW-0676">Redox-active center</keyword>
<evidence type="ECO:0000256" key="3">
    <source>
        <dbReference type="ARBA" id="ARBA00022827"/>
    </source>
</evidence>
<dbReference type="PRINTS" id="PR00368">
    <property type="entry name" value="FADPNR"/>
</dbReference>
<comment type="similarity">
    <text evidence="1 10">Belongs to the class-I pyridine nucleotide-disulfide oxidoreductase family.</text>
</comment>
<dbReference type="InterPro" id="IPR023753">
    <property type="entry name" value="FAD/NAD-binding_dom"/>
</dbReference>
<dbReference type="PRINTS" id="PR00411">
    <property type="entry name" value="PNDRDTASEI"/>
</dbReference>
<dbReference type="PIRSF" id="PIRSF000350">
    <property type="entry name" value="Mercury_reductase_MerA"/>
    <property type="match status" value="1"/>
</dbReference>
<dbReference type="GO" id="GO:0004148">
    <property type="term" value="F:dihydrolipoyl dehydrogenase (NADH) activity"/>
    <property type="evidence" value="ECO:0007669"/>
    <property type="project" value="UniProtKB-EC"/>
</dbReference>
<dbReference type="OrthoDB" id="9786429at2"/>
<dbReference type="InterPro" id="IPR004099">
    <property type="entry name" value="Pyr_nucl-diS_OxRdtase_dimer"/>
</dbReference>
<evidence type="ECO:0000256" key="7">
    <source>
        <dbReference type="ARBA" id="ARBA00023284"/>
    </source>
</evidence>
<evidence type="ECO:0000259" key="13">
    <source>
        <dbReference type="Pfam" id="PF07992"/>
    </source>
</evidence>
<evidence type="ECO:0000259" key="12">
    <source>
        <dbReference type="Pfam" id="PF02852"/>
    </source>
</evidence>
<dbReference type="Pfam" id="PF02852">
    <property type="entry name" value="Pyr_redox_dim"/>
    <property type="match status" value="1"/>
</dbReference>
<evidence type="ECO:0000256" key="1">
    <source>
        <dbReference type="ARBA" id="ARBA00007532"/>
    </source>
</evidence>
<feature type="domain" description="Pyridine nucleotide-disulphide oxidoreductase dimerisation" evidence="12">
    <location>
        <begin position="338"/>
        <end position="439"/>
    </location>
</feature>
<dbReference type="InParanoid" id="F2LTP0"/>
<keyword evidence="5 10" id="KW-0560">Oxidoreductase</keyword>
<keyword evidence="8" id="KW-0520">NAD</keyword>
<dbReference type="KEGG" id="hmr:Hipma_0389"/>
<dbReference type="Pfam" id="PF07992">
    <property type="entry name" value="Pyr_redox_2"/>
    <property type="match status" value="1"/>
</dbReference>
<evidence type="ECO:0000256" key="2">
    <source>
        <dbReference type="ARBA" id="ARBA00022630"/>
    </source>
</evidence>
<evidence type="ECO:0000256" key="8">
    <source>
        <dbReference type="PIRSR" id="PIRSR000350-3"/>
    </source>
</evidence>
<dbReference type="InterPro" id="IPR016156">
    <property type="entry name" value="FAD/NAD-linked_Rdtase_dimer_sf"/>
</dbReference>
<dbReference type="SUPFAM" id="SSF55424">
    <property type="entry name" value="FAD/NAD-linked reductases, dimerisation (C-terminal) domain"/>
    <property type="match status" value="1"/>
</dbReference>
<protein>
    <submittedName>
        <fullName evidence="14">Dihydrolipoyl dehydrogenase</fullName>
        <ecNumber evidence="14">1.8.1.4</ecNumber>
    </submittedName>
</protein>
<dbReference type="InterPro" id="IPR001100">
    <property type="entry name" value="Pyr_nuc-diS_OxRdtase"/>
</dbReference>
<dbReference type="RefSeq" id="WP_013681409.1">
    <property type="nucleotide sequence ID" value="NC_015318.1"/>
</dbReference>
<reference evidence="14 15" key="1">
    <citation type="journal article" date="2011" name="Stand. Genomic Sci.">
        <title>Complete genome sequence of the thermophilic sulfur-reducer Hippea maritima type strain (MH(2)).</title>
        <authorList>
            <person name="Huntemann M."/>
            <person name="Lu M."/>
            <person name="Nolan M."/>
            <person name="Lapidus A."/>
            <person name="Lucas S."/>
            <person name="Hammon N."/>
            <person name="Deshpande S."/>
            <person name="Cheng J.F."/>
            <person name="Tapia R."/>
            <person name="Han C."/>
            <person name="Goodwin L."/>
            <person name="Pitluck S."/>
            <person name="Liolios K."/>
            <person name="Pagani I."/>
            <person name="Ivanova N."/>
            <person name="Ovchinikova G."/>
            <person name="Pati A."/>
            <person name="Chen A."/>
            <person name="Palaniappan K."/>
            <person name="Land M."/>
            <person name="Hauser L."/>
            <person name="Jeffries C.D."/>
            <person name="Detter J.C."/>
            <person name="Brambilla E.M."/>
            <person name="Rohde M."/>
            <person name="Spring S."/>
            <person name="Goker M."/>
            <person name="Woyke T."/>
            <person name="Bristow J."/>
            <person name="Eisen J.A."/>
            <person name="Markowitz V."/>
            <person name="Hugenholtz P."/>
            <person name="Kyrpides N.C."/>
            <person name="Klenk H.P."/>
            <person name="Mavromatis K."/>
        </authorList>
    </citation>
    <scope>NUCLEOTIDE SEQUENCE [LARGE SCALE GENOMIC DNA]</scope>
    <source>
        <strain evidence="15">ATCC 700847 / DSM 10411 / MH2</strain>
    </source>
</reference>
<dbReference type="InterPro" id="IPR012999">
    <property type="entry name" value="Pyr_OxRdtase_I_AS"/>
</dbReference>
<keyword evidence="11" id="KW-0732">Signal</keyword>
<feature type="domain" description="FAD/NAD(P)-binding" evidence="13">
    <location>
        <begin position="4"/>
        <end position="315"/>
    </location>
</feature>
<dbReference type="eggNOG" id="COG1249">
    <property type="taxonomic scope" value="Bacteria"/>
</dbReference>
<dbReference type="EMBL" id="CP002606">
    <property type="protein sequence ID" value="AEA33365.1"/>
    <property type="molecule type" value="Genomic_DNA"/>
</dbReference>
<dbReference type="FunFam" id="3.30.390.30:FF:000001">
    <property type="entry name" value="Dihydrolipoyl dehydrogenase"/>
    <property type="match status" value="1"/>
</dbReference>
<feature type="binding site" evidence="8">
    <location>
        <position position="260"/>
    </location>
    <ligand>
        <name>NAD(+)</name>
        <dbReference type="ChEBI" id="CHEBI:57540"/>
    </ligand>
</feature>
<feature type="binding site" evidence="8">
    <location>
        <begin position="174"/>
        <end position="181"/>
    </location>
    <ligand>
        <name>NAD(+)</name>
        <dbReference type="ChEBI" id="CHEBI:57540"/>
    </ligand>
</feature>
<name>F2LTP0_HIPMA</name>
<feature type="disulfide bond" description="Redox-active" evidence="9">
    <location>
        <begin position="41"/>
        <end position="46"/>
    </location>
</feature>
<evidence type="ECO:0000256" key="4">
    <source>
        <dbReference type="ARBA" id="ARBA00022857"/>
    </source>
</evidence>
<dbReference type="PANTHER" id="PTHR43014">
    <property type="entry name" value="MERCURIC REDUCTASE"/>
    <property type="match status" value="1"/>
</dbReference>
<dbReference type="EC" id="1.8.1.4" evidence="14"/>
<feature type="chain" id="PRO_5003285888" evidence="11">
    <location>
        <begin position="25"/>
        <end position="469"/>
    </location>
</feature>
<evidence type="ECO:0000256" key="11">
    <source>
        <dbReference type="SAM" id="SignalP"/>
    </source>
</evidence>
<dbReference type="PANTHER" id="PTHR43014:SF4">
    <property type="entry name" value="PYRIDINE NUCLEOTIDE-DISULFIDE OXIDOREDUCTASE RCLA-RELATED"/>
    <property type="match status" value="1"/>
</dbReference>
<dbReference type="HOGENOM" id="CLU_016755_0_3_7"/>
<evidence type="ECO:0000256" key="10">
    <source>
        <dbReference type="RuleBase" id="RU003691"/>
    </source>
</evidence>
<keyword evidence="3 8" id="KW-0274">FAD</keyword>
<dbReference type="STRING" id="760142.Hipma_0389"/>
<dbReference type="PROSITE" id="PS00076">
    <property type="entry name" value="PYRIDINE_REDOX_1"/>
    <property type="match status" value="1"/>
</dbReference>
<keyword evidence="4" id="KW-0521">NADP</keyword>
<accession>F2LTP0</accession>
<feature type="signal peptide" evidence="11">
    <location>
        <begin position="1"/>
        <end position="24"/>
    </location>
</feature>
<gene>
    <name evidence="14" type="ordered locus">Hipma_0389</name>
</gene>
<dbReference type="FunCoup" id="F2LTP0">
    <property type="interactions" value="450"/>
</dbReference>
<feature type="binding site" evidence="8">
    <location>
        <position position="50"/>
    </location>
    <ligand>
        <name>FAD</name>
        <dbReference type="ChEBI" id="CHEBI:57692"/>
    </ligand>
</feature>
<sequence length="469" mass="51573">MKKYDVIVIGMGPAGMAVANIAHAAGMSVLTVEKNKVGGECLNCGCIPSKAILKTAQIKNDIENLEKFGLELSGNAKITSALELIRRKIDTIGKAKATKMFENVDSIVSQGEATFVDEHTIRVKDNLYKGKFIFIAVGSEPSIPNINGLSEIDYLTNKNLFKLENIPESLVIIGGGAIACEMGQAFRRLGAKVSLINMDDHIIPSIDKDVASVLDEKLRNEGIDIFNGTTVDEFQKTLNKIEVSFSNKKLVCDRVLIAAGRKPAIDKLGLDRIGIKYTKYGIDVDEFNRTNIKHIYAIGDCNGKSLFSHAAMHQGMLSAMHMIKSTSPCSLKRSGYVVPFSIFTDPEIAHVGLTEKEAKEKNIEFRVIKEYYRDYGRVLIDGKDDGFIKIIATPKGTILGVSIVGDAASELITEWAMALQFNITLDEVAMTQHPFPAVSLLNMRAAQKFMMGKFLEQMKKRRVGKSEIA</sequence>
<evidence type="ECO:0000256" key="6">
    <source>
        <dbReference type="ARBA" id="ARBA00023157"/>
    </source>
</evidence>